<evidence type="ECO:0000313" key="2">
    <source>
        <dbReference type="EMBL" id="KKK55666.1"/>
    </source>
</evidence>
<dbReference type="GO" id="GO:0007165">
    <property type="term" value="P:signal transduction"/>
    <property type="evidence" value="ECO:0007669"/>
    <property type="project" value="InterPro"/>
</dbReference>
<organism evidence="2">
    <name type="scientific">marine sediment metagenome</name>
    <dbReference type="NCBI Taxonomy" id="412755"/>
    <lineage>
        <taxon>unclassified sequences</taxon>
        <taxon>metagenomes</taxon>
        <taxon>ecological metagenomes</taxon>
    </lineage>
</organism>
<dbReference type="EMBL" id="LAZR01065381">
    <property type="protein sequence ID" value="KKK55666.1"/>
    <property type="molecule type" value="Genomic_DNA"/>
</dbReference>
<evidence type="ECO:0000259" key="1">
    <source>
        <dbReference type="Pfam" id="PF13676"/>
    </source>
</evidence>
<dbReference type="Gene3D" id="3.40.50.10140">
    <property type="entry name" value="Toll/interleukin-1 receptor homology (TIR) domain"/>
    <property type="match status" value="1"/>
</dbReference>
<dbReference type="InterPro" id="IPR035897">
    <property type="entry name" value="Toll_tir_struct_dom_sf"/>
</dbReference>
<gene>
    <name evidence="2" type="ORF">LCGC14_3072270</name>
</gene>
<protein>
    <recommendedName>
        <fullName evidence="1">TIR domain-containing protein</fullName>
    </recommendedName>
</protein>
<proteinExistence type="predicted"/>
<reference evidence="2" key="1">
    <citation type="journal article" date="2015" name="Nature">
        <title>Complex archaea that bridge the gap between prokaryotes and eukaryotes.</title>
        <authorList>
            <person name="Spang A."/>
            <person name="Saw J.H."/>
            <person name="Jorgensen S.L."/>
            <person name="Zaremba-Niedzwiedzka K."/>
            <person name="Martijn J."/>
            <person name="Lind A.E."/>
            <person name="van Eijk R."/>
            <person name="Schleper C."/>
            <person name="Guy L."/>
            <person name="Ettema T.J."/>
        </authorList>
    </citation>
    <scope>NUCLEOTIDE SEQUENCE</scope>
</reference>
<dbReference type="Pfam" id="PF13676">
    <property type="entry name" value="TIR_2"/>
    <property type="match status" value="1"/>
</dbReference>
<dbReference type="SUPFAM" id="SSF52200">
    <property type="entry name" value="Toll/Interleukin receptor TIR domain"/>
    <property type="match status" value="1"/>
</dbReference>
<comment type="caution">
    <text evidence="2">The sequence shown here is derived from an EMBL/GenBank/DDBJ whole genome shotgun (WGS) entry which is preliminary data.</text>
</comment>
<accession>A0A0F8Z6C6</accession>
<name>A0A0F8Z6C6_9ZZZZ</name>
<dbReference type="AlphaFoldDB" id="A0A0F8Z6C6"/>
<feature type="domain" description="TIR" evidence="1">
    <location>
        <begin position="7"/>
        <end position="125"/>
    </location>
</feature>
<sequence>MTEKTRVFISWSGNLSKQIGEAIKKWLPVTLQFVEPYFSPDDIDKGTRWEESIGRELRDSDVGITCLTRESKERPWLLFEAGALFKGLSKSRVCTVLFDLKEAEVKFPLAMFQHTRFEKEDFKKLITTINNATPDENRVASEVLDEAFDERWPKLKQEVEENKGVMDGICPFQYDITDSKSDWRNNTVLVHEFDIAGVVPAGIDLVLKAVETLRDKICEIQATADKEVTKLEAQIKNLALIEYKPWIETKDDDSPF</sequence>
<dbReference type="InterPro" id="IPR000157">
    <property type="entry name" value="TIR_dom"/>
</dbReference>